<feature type="domain" description="Ig-like" evidence="2">
    <location>
        <begin position="1"/>
        <end position="86"/>
    </location>
</feature>
<feature type="transmembrane region" description="Helical" evidence="1">
    <location>
        <begin position="104"/>
        <end position="125"/>
    </location>
</feature>
<keyword evidence="1" id="KW-1133">Transmembrane helix</keyword>
<name>A0A6J1NPY4_BICAN</name>
<accession>A0A6J1NPY4</accession>
<dbReference type="RefSeq" id="XP_023945266.2">
    <property type="nucleotide sequence ID" value="XM_024089498.2"/>
</dbReference>
<dbReference type="InterPro" id="IPR036179">
    <property type="entry name" value="Ig-like_dom_sf"/>
</dbReference>
<organism evidence="3 4">
    <name type="scientific">Bicyclus anynana</name>
    <name type="common">Squinting bush brown butterfly</name>
    <dbReference type="NCBI Taxonomy" id="110368"/>
    <lineage>
        <taxon>Eukaryota</taxon>
        <taxon>Metazoa</taxon>
        <taxon>Ecdysozoa</taxon>
        <taxon>Arthropoda</taxon>
        <taxon>Hexapoda</taxon>
        <taxon>Insecta</taxon>
        <taxon>Pterygota</taxon>
        <taxon>Neoptera</taxon>
        <taxon>Endopterygota</taxon>
        <taxon>Lepidoptera</taxon>
        <taxon>Glossata</taxon>
        <taxon>Ditrysia</taxon>
        <taxon>Papilionoidea</taxon>
        <taxon>Nymphalidae</taxon>
        <taxon>Satyrinae</taxon>
        <taxon>Satyrini</taxon>
        <taxon>Mycalesina</taxon>
        <taxon>Bicyclus</taxon>
    </lineage>
</organism>
<evidence type="ECO:0000259" key="2">
    <source>
        <dbReference type="PROSITE" id="PS50835"/>
    </source>
</evidence>
<evidence type="ECO:0000313" key="4">
    <source>
        <dbReference type="RefSeq" id="XP_023945266.2"/>
    </source>
</evidence>
<keyword evidence="1" id="KW-0812">Transmembrane</keyword>
<dbReference type="Gene3D" id="2.60.40.10">
    <property type="entry name" value="Immunoglobulins"/>
    <property type="match status" value="1"/>
</dbReference>
<dbReference type="Proteomes" id="UP001652582">
    <property type="component" value="Chromosome 6"/>
</dbReference>
<keyword evidence="1" id="KW-0472">Membrane</keyword>
<reference evidence="4" key="1">
    <citation type="submission" date="2025-08" db="UniProtKB">
        <authorList>
            <consortium name="RefSeq"/>
        </authorList>
    </citation>
    <scope>IDENTIFICATION</scope>
</reference>
<dbReference type="InterPro" id="IPR003599">
    <property type="entry name" value="Ig_sub"/>
</dbReference>
<evidence type="ECO:0000256" key="1">
    <source>
        <dbReference type="SAM" id="Phobius"/>
    </source>
</evidence>
<keyword evidence="3" id="KW-1185">Reference proteome</keyword>
<dbReference type="SUPFAM" id="SSF48726">
    <property type="entry name" value="Immunoglobulin"/>
    <property type="match status" value="1"/>
</dbReference>
<dbReference type="InterPro" id="IPR013783">
    <property type="entry name" value="Ig-like_fold"/>
</dbReference>
<dbReference type="PROSITE" id="PS50835">
    <property type="entry name" value="IG_LIKE"/>
    <property type="match status" value="1"/>
</dbReference>
<dbReference type="KEGG" id="bany:112051036"/>
<dbReference type="Pfam" id="PF13927">
    <property type="entry name" value="Ig_3"/>
    <property type="match status" value="1"/>
</dbReference>
<gene>
    <name evidence="4" type="primary">LOC112051036</name>
</gene>
<dbReference type="InterPro" id="IPR007110">
    <property type="entry name" value="Ig-like_dom"/>
</dbReference>
<evidence type="ECO:0000313" key="3">
    <source>
        <dbReference type="Proteomes" id="UP001652582"/>
    </source>
</evidence>
<proteinExistence type="predicted"/>
<dbReference type="OrthoDB" id="10258440at2759"/>
<dbReference type="GeneID" id="112051036"/>
<dbReference type="AlphaFoldDB" id="A0A6J1NPY4"/>
<sequence length="205" mass="22735">MKAISEVTEVPAGSTVVLKCGSNDFNHNFLFWILNNNTIIGPGNNYNEKKFKYEVLSGKLHIHNVAPTEAGYYQCISKHVDGSSLSVGEVEMIVQSPTFSGGDAIKVAAIIISLLVIIICAVVYYRLKREWNQYEHPVEAEDEDDEKPDGEEIYNRTTTAISQPVPGPSRNPSSEHLIYGIDNEGLDTDFNSVFENIQIKSPSLI</sequence>
<dbReference type="SMART" id="SM00409">
    <property type="entry name" value="IG"/>
    <property type="match status" value="1"/>
</dbReference>
<protein>
    <submittedName>
        <fullName evidence="4">Contactin-5-like isoform X1</fullName>
    </submittedName>
</protein>